<evidence type="ECO:0000313" key="6">
    <source>
        <dbReference type="Proteomes" id="UP000663825"/>
    </source>
</evidence>
<comment type="caution">
    <text evidence="5">The sequence shown here is derived from an EMBL/GenBank/DDBJ whole genome shotgun (WGS) entry which is preliminary data.</text>
</comment>
<reference evidence="5" key="1">
    <citation type="submission" date="2021-02" db="EMBL/GenBank/DDBJ databases">
        <authorList>
            <person name="Nowell W R."/>
        </authorList>
    </citation>
    <scope>NUCLEOTIDE SEQUENCE</scope>
</reference>
<feature type="domain" description="P-type ATPase C-terminal" evidence="3">
    <location>
        <begin position="2"/>
        <end position="87"/>
    </location>
</feature>
<organism evidence="5 6">
    <name type="scientific">Rotaria socialis</name>
    <dbReference type="NCBI Taxonomy" id="392032"/>
    <lineage>
        <taxon>Eukaryota</taxon>
        <taxon>Metazoa</taxon>
        <taxon>Spiralia</taxon>
        <taxon>Gnathifera</taxon>
        <taxon>Rotifera</taxon>
        <taxon>Eurotatoria</taxon>
        <taxon>Bdelloidea</taxon>
        <taxon>Philodinida</taxon>
        <taxon>Philodinidae</taxon>
        <taxon>Rotaria</taxon>
    </lineage>
</organism>
<dbReference type="Pfam" id="PF16212">
    <property type="entry name" value="PhoLip_ATPase_C"/>
    <property type="match status" value="1"/>
</dbReference>
<keyword evidence="2" id="KW-0812">Transmembrane</keyword>
<feature type="region of interest" description="Disordered" evidence="1">
    <location>
        <begin position="90"/>
        <end position="111"/>
    </location>
</feature>
<dbReference type="Proteomes" id="UP000663825">
    <property type="component" value="Unassembled WGS sequence"/>
</dbReference>
<protein>
    <recommendedName>
        <fullName evidence="3">P-type ATPase C-terminal domain-containing protein</fullName>
    </recommendedName>
</protein>
<feature type="transmembrane region" description="Helical" evidence="2">
    <location>
        <begin position="58"/>
        <end position="77"/>
    </location>
</feature>
<accession>A0A817RWD4</accession>
<name>A0A817RWD4_9BILA</name>
<proteinExistence type="predicted"/>
<evidence type="ECO:0000259" key="3">
    <source>
        <dbReference type="Pfam" id="PF16212"/>
    </source>
</evidence>
<dbReference type="EMBL" id="CAJNXB010002548">
    <property type="protein sequence ID" value="CAF3259291.1"/>
    <property type="molecule type" value="Genomic_DNA"/>
</dbReference>
<feature type="transmembrane region" description="Helical" evidence="2">
    <location>
        <begin position="16"/>
        <end position="38"/>
    </location>
</feature>
<evidence type="ECO:0000256" key="1">
    <source>
        <dbReference type="SAM" id="MobiDB-lite"/>
    </source>
</evidence>
<dbReference type="AlphaFoldDB" id="A0A817RWD4"/>
<evidence type="ECO:0000313" key="4">
    <source>
        <dbReference type="EMBL" id="CAF3259270.1"/>
    </source>
</evidence>
<keyword evidence="2" id="KW-1133">Transmembrane helix</keyword>
<dbReference type="InterPro" id="IPR032630">
    <property type="entry name" value="P_typ_ATPase_c"/>
</dbReference>
<evidence type="ECO:0000313" key="5">
    <source>
        <dbReference type="EMBL" id="CAF3259291.1"/>
    </source>
</evidence>
<dbReference type="OrthoDB" id="377733at2759"/>
<evidence type="ECO:0000256" key="2">
    <source>
        <dbReference type="SAM" id="Phobius"/>
    </source>
</evidence>
<dbReference type="EMBL" id="CAJNXB010002548">
    <property type="protein sequence ID" value="CAF3259270.1"/>
    <property type="molecule type" value="Genomic_DNA"/>
</dbReference>
<keyword evidence="2" id="KW-0472">Membrane</keyword>
<sequence>MTITSMIHVVLQTKRIDLALVSSIAFSLLVFLGFTLIMDATCILCLNGQSPYHVSYMAFRQGLFWLTNLFTIILAMLPRFFVKCIYNSTGNPLLRNDQKEHVPSSTQDTRF</sequence>
<gene>
    <name evidence="4" type="ORF">TIS948_LOCUS15674</name>
    <name evidence="5" type="ORF">TIS948_LOCUS15675</name>
</gene>